<evidence type="ECO:0000313" key="6">
    <source>
        <dbReference type="EMBL" id="PXY25379.1"/>
    </source>
</evidence>
<dbReference type="SUPFAM" id="SSF52833">
    <property type="entry name" value="Thioredoxin-like"/>
    <property type="match status" value="1"/>
</dbReference>
<dbReference type="InterPro" id="IPR000866">
    <property type="entry name" value="AhpC/TSA"/>
</dbReference>
<comment type="subcellular location">
    <subcellularLocation>
        <location evidence="1">Cell envelope</location>
    </subcellularLocation>
</comment>
<evidence type="ECO:0000313" key="7">
    <source>
        <dbReference type="Proteomes" id="UP000249915"/>
    </source>
</evidence>
<dbReference type="RefSeq" id="WP_112282508.1">
    <property type="nucleotide sequence ID" value="NZ_MASW01000003.1"/>
</dbReference>
<keyword evidence="3" id="KW-0812">Transmembrane</keyword>
<dbReference type="PROSITE" id="PS51352">
    <property type="entry name" value="THIOREDOXIN_2"/>
    <property type="match status" value="1"/>
</dbReference>
<dbReference type="InterPro" id="IPR036249">
    <property type="entry name" value="Thioredoxin-like_sf"/>
</dbReference>
<protein>
    <submittedName>
        <fullName evidence="6">Redoxin</fullName>
    </submittedName>
</protein>
<dbReference type="InterPro" id="IPR050553">
    <property type="entry name" value="Thioredoxin_ResA/DsbE_sf"/>
</dbReference>
<comment type="caution">
    <text evidence="6">The sequence shown here is derived from an EMBL/GenBank/DDBJ whole genome shotgun (WGS) entry which is preliminary data.</text>
</comment>
<gene>
    <name evidence="6" type="ORF">BAY60_18550</name>
</gene>
<evidence type="ECO:0000256" key="5">
    <source>
        <dbReference type="ARBA" id="ARBA00023284"/>
    </source>
</evidence>
<dbReference type="InterPro" id="IPR013766">
    <property type="entry name" value="Thioredoxin_domain"/>
</dbReference>
<name>A0A2V4AWF6_9PSEU</name>
<reference evidence="6 7" key="1">
    <citation type="submission" date="2016-07" db="EMBL/GenBank/DDBJ databases">
        <title>Draft genome sequence of Prauserella muralis DSM 45305, isolated from a mould-covered wall in an indoor environment.</title>
        <authorList>
            <person name="Ruckert C."/>
            <person name="Albersmeier A."/>
            <person name="Jiang C.-L."/>
            <person name="Jiang Y."/>
            <person name="Kalinowski J."/>
            <person name="Schneider O."/>
            <person name="Winkler A."/>
            <person name="Zotchev S.B."/>
        </authorList>
    </citation>
    <scope>NUCLEOTIDE SEQUENCE [LARGE SCALE GENOMIC DNA]</scope>
    <source>
        <strain evidence="6 7">DSM 45305</strain>
    </source>
</reference>
<evidence type="ECO:0000256" key="4">
    <source>
        <dbReference type="ARBA" id="ARBA00023157"/>
    </source>
</evidence>
<sequence>MTTTHDTAASGRSRQWRRVRWIALAVVVVAVGVGAIFGSRLGKDPTLVDSPLIGKPAPAANLPNLEGDGAVSLADLRGQIVVVNFWASWCVACREEHPALVSAANNYRAAGVVFVGVNYQDQRGAAIRFLDEMGRGDPSAYRYVTDPGSKLALDFGVFGVPETFFIDRAGTVVGKIAGPSSYQLLSTSLDEVLAGRTPRSRTEGSVQPAPGR</sequence>
<dbReference type="GO" id="GO:0017004">
    <property type="term" value="P:cytochrome complex assembly"/>
    <property type="evidence" value="ECO:0007669"/>
    <property type="project" value="UniProtKB-KW"/>
</dbReference>
<keyword evidence="2" id="KW-0201">Cytochrome c-type biogenesis</keyword>
<dbReference type="Gene3D" id="3.40.30.10">
    <property type="entry name" value="Glutaredoxin"/>
    <property type="match status" value="1"/>
</dbReference>
<dbReference type="PROSITE" id="PS00194">
    <property type="entry name" value="THIOREDOXIN_1"/>
    <property type="match status" value="1"/>
</dbReference>
<accession>A0A2V4AWF6</accession>
<evidence type="ECO:0000256" key="1">
    <source>
        <dbReference type="ARBA" id="ARBA00004196"/>
    </source>
</evidence>
<dbReference type="PANTHER" id="PTHR42852:SF6">
    <property type="entry name" value="THIOL:DISULFIDE INTERCHANGE PROTEIN DSBE"/>
    <property type="match status" value="1"/>
</dbReference>
<keyword evidence="3" id="KW-0735">Signal-anchor</keyword>
<organism evidence="6 7">
    <name type="scientific">Prauserella muralis</name>
    <dbReference type="NCBI Taxonomy" id="588067"/>
    <lineage>
        <taxon>Bacteria</taxon>
        <taxon>Bacillati</taxon>
        <taxon>Actinomycetota</taxon>
        <taxon>Actinomycetes</taxon>
        <taxon>Pseudonocardiales</taxon>
        <taxon>Pseudonocardiaceae</taxon>
        <taxon>Prauserella</taxon>
    </lineage>
</organism>
<keyword evidence="4" id="KW-1015">Disulfide bond</keyword>
<dbReference type="Proteomes" id="UP000249915">
    <property type="component" value="Unassembled WGS sequence"/>
</dbReference>
<evidence type="ECO:0000256" key="3">
    <source>
        <dbReference type="ARBA" id="ARBA00022968"/>
    </source>
</evidence>
<dbReference type="GO" id="GO:0016209">
    <property type="term" value="F:antioxidant activity"/>
    <property type="evidence" value="ECO:0007669"/>
    <property type="project" value="InterPro"/>
</dbReference>
<dbReference type="OrthoDB" id="9796554at2"/>
<keyword evidence="5" id="KW-0676">Redox-active center</keyword>
<dbReference type="GO" id="GO:0016491">
    <property type="term" value="F:oxidoreductase activity"/>
    <property type="evidence" value="ECO:0007669"/>
    <property type="project" value="InterPro"/>
</dbReference>
<dbReference type="AlphaFoldDB" id="A0A2V4AWF6"/>
<evidence type="ECO:0000256" key="2">
    <source>
        <dbReference type="ARBA" id="ARBA00022748"/>
    </source>
</evidence>
<proteinExistence type="predicted"/>
<dbReference type="Pfam" id="PF00578">
    <property type="entry name" value="AhpC-TSA"/>
    <property type="match status" value="1"/>
</dbReference>
<dbReference type="EMBL" id="MASW01000003">
    <property type="protein sequence ID" value="PXY25379.1"/>
    <property type="molecule type" value="Genomic_DNA"/>
</dbReference>
<dbReference type="InterPro" id="IPR017937">
    <property type="entry name" value="Thioredoxin_CS"/>
</dbReference>
<dbReference type="PANTHER" id="PTHR42852">
    <property type="entry name" value="THIOL:DISULFIDE INTERCHANGE PROTEIN DSBE"/>
    <property type="match status" value="1"/>
</dbReference>
<keyword evidence="7" id="KW-1185">Reference proteome</keyword>
<dbReference type="GO" id="GO:0030313">
    <property type="term" value="C:cell envelope"/>
    <property type="evidence" value="ECO:0007669"/>
    <property type="project" value="UniProtKB-SubCell"/>
</dbReference>